<accession>A0ABV1I043</accession>
<dbReference type="InterPro" id="IPR036388">
    <property type="entry name" value="WH-like_DNA-bd_sf"/>
</dbReference>
<dbReference type="PROSITE" id="PS51197">
    <property type="entry name" value="HTH_RRF2_2"/>
    <property type="match status" value="1"/>
</dbReference>
<dbReference type="InterPro" id="IPR036390">
    <property type="entry name" value="WH_DNA-bd_sf"/>
</dbReference>
<reference evidence="1 2" key="1">
    <citation type="submission" date="2024-03" db="EMBL/GenBank/DDBJ databases">
        <title>Human intestinal bacterial collection.</title>
        <authorList>
            <person name="Pauvert C."/>
            <person name="Hitch T.C.A."/>
            <person name="Clavel T."/>
        </authorList>
    </citation>
    <scope>NUCLEOTIDE SEQUENCE [LARGE SCALE GENOMIC DNA]</scope>
    <source>
        <strain evidence="1 2">CLA-AA-H78B</strain>
    </source>
</reference>
<evidence type="ECO:0000313" key="2">
    <source>
        <dbReference type="Proteomes" id="UP001470288"/>
    </source>
</evidence>
<organism evidence="1 2">
    <name type="scientific">Hominiventricola aquisgranensis</name>
    <dbReference type="NCBI Taxonomy" id="3133164"/>
    <lineage>
        <taxon>Bacteria</taxon>
        <taxon>Bacillati</taxon>
        <taxon>Bacillota</taxon>
        <taxon>Clostridia</taxon>
        <taxon>Lachnospirales</taxon>
        <taxon>Lachnospiraceae</taxon>
        <taxon>Hominiventricola</taxon>
    </lineage>
</organism>
<dbReference type="PANTHER" id="PTHR33221:SF15">
    <property type="entry name" value="HTH-TYPE TRANSCRIPTIONAL REGULATOR YWGB-RELATED"/>
    <property type="match status" value="1"/>
</dbReference>
<proteinExistence type="predicted"/>
<name>A0ABV1I043_9FIRM</name>
<dbReference type="SUPFAM" id="SSF46785">
    <property type="entry name" value="Winged helix' DNA-binding domain"/>
    <property type="match status" value="1"/>
</dbReference>
<dbReference type="EMBL" id="JBBMFC010000009">
    <property type="protein sequence ID" value="MEQ2578554.1"/>
    <property type="molecule type" value="Genomic_DNA"/>
</dbReference>
<gene>
    <name evidence="1" type="ORF">WMO62_06815</name>
</gene>
<comment type="caution">
    <text evidence="1">The sequence shown here is derived from an EMBL/GenBank/DDBJ whole genome shotgun (WGS) entry which is preliminary data.</text>
</comment>
<dbReference type="InterPro" id="IPR000944">
    <property type="entry name" value="Tscrpt_reg_Rrf2"/>
</dbReference>
<evidence type="ECO:0000313" key="1">
    <source>
        <dbReference type="EMBL" id="MEQ2578554.1"/>
    </source>
</evidence>
<dbReference type="RefSeq" id="WP_117498881.1">
    <property type="nucleotide sequence ID" value="NZ_JBBMFC010000009.1"/>
</dbReference>
<protein>
    <submittedName>
        <fullName evidence="1">Rrf2 family transcriptional regulator</fullName>
    </submittedName>
</protein>
<sequence length="149" mass="16739">MQISTKFTIAVHLLTAVAYFSESQKVTSDFLAGSIGSNPVIIRNIMGQLKEAGLIDIKRGPGGVTLEKKLTDISFLDIYKAVETNSEEVLFRFHENPNPLCPIGRTIHKSLDGALEEIQKNFEVELSKWTLADVYENSLEELRKEKQNE</sequence>
<keyword evidence="2" id="KW-1185">Reference proteome</keyword>
<dbReference type="Pfam" id="PF02082">
    <property type="entry name" value="Rrf2"/>
    <property type="match status" value="1"/>
</dbReference>
<dbReference type="Proteomes" id="UP001470288">
    <property type="component" value="Unassembled WGS sequence"/>
</dbReference>
<dbReference type="PANTHER" id="PTHR33221">
    <property type="entry name" value="WINGED HELIX-TURN-HELIX TRANSCRIPTIONAL REGULATOR, RRF2 FAMILY"/>
    <property type="match status" value="1"/>
</dbReference>
<dbReference type="Gene3D" id="1.10.10.10">
    <property type="entry name" value="Winged helix-like DNA-binding domain superfamily/Winged helix DNA-binding domain"/>
    <property type="match status" value="1"/>
</dbReference>